<protein>
    <submittedName>
        <fullName evidence="5">Iron complex transport system ATP-binding protein</fullName>
    </submittedName>
</protein>
<dbReference type="PROSITE" id="PS00211">
    <property type="entry name" value="ABC_TRANSPORTER_1"/>
    <property type="match status" value="1"/>
</dbReference>
<accession>A0A7Y9LFH8</accession>
<dbReference type="RefSeq" id="WP_179756248.1">
    <property type="nucleotide sequence ID" value="NZ_JACCBU010000001.1"/>
</dbReference>
<evidence type="ECO:0000256" key="1">
    <source>
        <dbReference type="ARBA" id="ARBA00022448"/>
    </source>
</evidence>
<dbReference type="GO" id="GO:0016887">
    <property type="term" value="F:ATP hydrolysis activity"/>
    <property type="evidence" value="ECO:0007669"/>
    <property type="project" value="InterPro"/>
</dbReference>
<dbReference type="InterPro" id="IPR027417">
    <property type="entry name" value="P-loop_NTPase"/>
</dbReference>
<dbReference type="InterPro" id="IPR003593">
    <property type="entry name" value="AAA+_ATPase"/>
</dbReference>
<keyword evidence="2" id="KW-0547">Nucleotide-binding</keyword>
<keyword evidence="1" id="KW-0813">Transport</keyword>
<dbReference type="GO" id="GO:0005524">
    <property type="term" value="F:ATP binding"/>
    <property type="evidence" value="ECO:0007669"/>
    <property type="project" value="UniProtKB-KW"/>
</dbReference>
<evidence type="ECO:0000256" key="3">
    <source>
        <dbReference type="ARBA" id="ARBA00022840"/>
    </source>
</evidence>
<gene>
    <name evidence="5" type="ORF">BKA15_005475</name>
</gene>
<dbReference type="InterPro" id="IPR003439">
    <property type="entry name" value="ABC_transporter-like_ATP-bd"/>
</dbReference>
<evidence type="ECO:0000259" key="4">
    <source>
        <dbReference type="PROSITE" id="PS50893"/>
    </source>
</evidence>
<keyword evidence="3 5" id="KW-0067">ATP-binding</keyword>
<dbReference type="InterPro" id="IPR017871">
    <property type="entry name" value="ABC_transporter-like_CS"/>
</dbReference>
<dbReference type="PANTHER" id="PTHR42794">
    <property type="entry name" value="HEMIN IMPORT ATP-BINDING PROTEIN HMUV"/>
    <property type="match status" value="1"/>
</dbReference>
<dbReference type="Pfam" id="PF00005">
    <property type="entry name" value="ABC_tran"/>
    <property type="match status" value="1"/>
</dbReference>
<reference evidence="5 6" key="1">
    <citation type="submission" date="2020-07" db="EMBL/GenBank/DDBJ databases">
        <title>Sequencing the genomes of 1000 actinobacteria strains.</title>
        <authorList>
            <person name="Klenk H.-P."/>
        </authorList>
    </citation>
    <scope>NUCLEOTIDE SEQUENCE [LARGE SCALE GENOMIC DNA]</scope>
    <source>
        <strain evidence="5 6">DSM 22083</strain>
    </source>
</reference>
<keyword evidence="6" id="KW-1185">Reference proteome</keyword>
<dbReference type="PANTHER" id="PTHR42794:SF2">
    <property type="entry name" value="ABC TRANSPORTER ATP-BINDING PROTEIN"/>
    <property type="match status" value="1"/>
</dbReference>
<evidence type="ECO:0000313" key="6">
    <source>
        <dbReference type="Proteomes" id="UP000569914"/>
    </source>
</evidence>
<dbReference type="SMART" id="SM00382">
    <property type="entry name" value="AAA"/>
    <property type="match status" value="1"/>
</dbReference>
<dbReference type="Proteomes" id="UP000569914">
    <property type="component" value="Unassembled WGS sequence"/>
</dbReference>
<comment type="caution">
    <text evidence="5">The sequence shown here is derived from an EMBL/GenBank/DDBJ whole genome shotgun (WGS) entry which is preliminary data.</text>
</comment>
<dbReference type="AlphaFoldDB" id="A0A7Y9LFH8"/>
<name>A0A7Y9LFH8_9ACTN</name>
<dbReference type="CDD" id="cd03214">
    <property type="entry name" value="ABC_Iron-Siderophores_B12_Hemin"/>
    <property type="match status" value="1"/>
</dbReference>
<dbReference type="FunFam" id="3.40.50.300:FF:000134">
    <property type="entry name" value="Iron-enterobactin ABC transporter ATP-binding protein"/>
    <property type="match status" value="1"/>
</dbReference>
<feature type="domain" description="ABC transporter" evidence="4">
    <location>
        <begin position="3"/>
        <end position="235"/>
    </location>
</feature>
<dbReference type="PROSITE" id="PS50893">
    <property type="entry name" value="ABC_TRANSPORTER_2"/>
    <property type="match status" value="1"/>
</dbReference>
<dbReference type="EMBL" id="JACCBU010000001">
    <property type="protein sequence ID" value="NYE74146.1"/>
    <property type="molecule type" value="Genomic_DNA"/>
</dbReference>
<sequence length="261" mass="27809">MELELSALSVTIDGAELVRELDLTVATGEVVGLIGPNGSGKSTVLRCIYRALAPTGGVIMIDGRPIAGMPPRATARSVAALTQDNGADLDFTVAELIALGRAPHQSGNRALSDRERRLCADAMERLELTHLADRGIHSLSGGERQRVQLARVLVQEPRILILDEPTNHLDLRHQVGALSALRGTRLTVLVVLHDLNLAALVCDRLAVLQAGRLVRHGSPAEVLTESLVQDVFGIETVIIPHPAGGRPQLLHTLSDPVPKGS</sequence>
<dbReference type="Gene3D" id="3.40.50.300">
    <property type="entry name" value="P-loop containing nucleotide triphosphate hydrolases"/>
    <property type="match status" value="1"/>
</dbReference>
<dbReference type="SUPFAM" id="SSF52540">
    <property type="entry name" value="P-loop containing nucleoside triphosphate hydrolases"/>
    <property type="match status" value="1"/>
</dbReference>
<evidence type="ECO:0000313" key="5">
    <source>
        <dbReference type="EMBL" id="NYE74146.1"/>
    </source>
</evidence>
<evidence type="ECO:0000256" key="2">
    <source>
        <dbReference type="ARBA" id="ARBA00022741"/>
    </source>
</evidence>
<proteinExistence type="predicted"/>
<organism evidence="5 6">
    <name type="scientific">Microlunatus parietis</name>
    <dbReference type="NCBI Taxonomy" id="682979"/>
    <lineage>
        <taxon>Bacteria</taxon>
        <taxon>Bacillati</taxon>
        <taxon>Actinomycetota</taxon>
        <taxon>Actinomycetes</taxon>
        <taxon>Propionibacteriales</taxon>
        <taxon>Propionibacteriaceae</taxon>
        <taxon>Microlunatus</taxon>
    </lineage>
</organism>